<organism evidence="3 4">
    <name type="scientific">Coniophora puteana (strain RWD-64-598)</name>
    <name type="common">Brown rot fungus</name>
    <dbReference type="NCBI Taxonomy" id="741705"/>
    <lineage>
        <taxon>Eukaryota</taxon>
        <taxon>Fungi</taxon>
        <taxon>Dikarya</taxon>
        <taxon>Basidiomycota</taxon>
        <taxon>Agaricomycotina</taxon>
        <taxon>Agaricomycetes</taxon>
        <taxon>Agaricomycetidae</taxon>
        <taxon>Boletales</taxon>
        <taxon>Coniophorineae</taxon>
        <taxon>Coniophoraceae</taxon>
        <taxon>Coniophora</taxon>
    </lineage>
</organism>
<evidence type="ECO:0000313" key="4">
    <source>
        <dbReference type="Proteomes" id="UP000053558"/>
    </source>
</evidence>
<dbReference type="EMBL" id="JH711577">
    <property type="protein sequence ID" value="EIW81956.1"/>
    <property type="molecule type" value="Genomic_DNA"/>
</dbReference>
<keyword evidence="2" id="KW-1133">Transmembrane helix</keyword>
<feature type="compositionally biased region" description="Basic and acidic residues" evidence="1">
    <location>
        <begin position="185"/>
        <end position="204"/>
    </location>
</feature>
<protein>
    <submittedName>
        <fullName evidence="3">Uncharacterized protein</fullName>
    </submittedName>
</protein>
<evidence type="ECO:0000256" key="1">
    <source>
        <dbReference type="SAM" id="MobiDB-lite"/>
    </source>
</evidence>
<accession>A0A5M3MS96</accession>
<feature type="transmembrane region" description="Helical" evidence="2">
    <location>
        <begin position="91"/>
        <end position="111"/>
    </location>
</feature>
<keyword evidence="2" id="KW-0472">Membrane</keyword>
<sequence length="252" mass="27023">MSPLLTISPRAPPASYASLPSTYPHPSHFTPAPSTPHTLPTPHPRVIPATPGPAPTPPAHPVAHPHYDIPGAPRHTARTPPSPYTVSQNTVLPYALLGIFGGLAVLAIVYFGCRTPARRSAAPLSHGHGGEGAEEFEHKVTLKGLATPELCRDEAAESAAQETKAHPLAFWTRWTARRSGAAPGRDSDANRQVDSSFSDRDEKFSMSSGFSTPEPVVLPDFPKPVHHSETLSSLSHNTYAYWAAPLPGNERR</sequence>
<name>A0A5M3MS96_CONPW</name>
<feature type="region of interest" description="Disordered" evidence="1">
    <location>
        <begin position="180"/>
        <end position="216"/>
    </location>
</feature>
<dbReference type="RefSeq" id="XP_007767798.1">
    <property type="nucleotide sequence ID" value="XM_007769608.1"/>
</dbReference>
<reference evidence="4" key="1">
    <citation type="journal article" date="2012" name="Science">
        <title>The Paleozoic origin of enzymatic lignin decomposition reconstructed from 31 fungal genomes.</title>
        <authorList>
            <person name="Floudas D."/>
            <person name="Binder M."/>
            <person name="Riley R."/>
            <person name="Barry K."/>
            <person name="Blanchette R.A."/>
            <person name="Henrissat B."/>
            <person name="Martinez A.T."/>
            <person name="Otillar R."/>
            <person name="Spatafora J.W."/>
            <person name="Yadav J.S."/>
            <person name="Aerts A."/>
            <person name="Benoit I."/>
            <person name="Boyd A."/>
            <person name="Carlson A."/>
            <person name="Copeland A."/>
            <person name="Coutinho P.M."/>
            <person name="de Vries R.P."/>
            <person name="Ferreira P."/>
            <person name="Findley K."/>
            <person name="Foster B."/>
            <person name="Gaskell J."/>
            <person name="Glotzer D."/>
            <person name="Gorecki P."/>
            <person name="Heitman J."/>
            <person name="Hesse C."/>
            <person name="Hori C."/>
            <person name="Igarashi K."/>
            <person name="Jurgens J.A."/>
            <person name="Kallen N."/>
            <person name="Kersten P."/>
            <person name="Kohler A."/>
            <person name="Kuees U."/>
            <person name="Kumar T.K.A."/>
            <person name="Kuo A."/>
            <person name="LaButti K."/>
            <person name="Larrondo L.F."/>
            <person name="Lindquist E."/>
            <person name="Ling A."/>
            <person name="Lombard V."/>
            <person name="Lucas S."/>
            <person name="Lundell T."/>
            <person name="Martin R."/>
            <person name="McLaughlin D.J."/>
            <person name="Morgenstern I."/>
            <person name="Morin E."/>
            <person name="Murat C."/>
            <person name="Nagy L.G."/>
            <person name="Nolan M."/>
            <person name="Ohm R.A."/>
            <person name="Patyshakuliyeva A."/>
            <person name="Rokas A."/>
            <person name="Ruiz-Duenas F.J."/>
            <person name="Sabat G."/>
            <person name="Salamov A."/>
            <person name="Samejima M."/>
            <person name="Schmutz J."/>
            <person name="Slot J.C."/>
            <person name="St John F."/>
            <person name="Stenlid J."/>
            <person name="Sun H."/>
            <person name="Sun S."/>
            <person name="Syed K."/>
            <person name="Tsang A."/>
            <person name="Wiebenga A."/>
            <person name="Young D."/>
            <person name="Pisabarro A."/>
            <person name="Eastwood D.C."/>
            <person name="Martin F."/>
            <person name="Cullen D."/>
            <person name="Grigoriev I.V."/>
            <person name="Hibbett D.S."/>
        </authorList>
    </citation>
    <scope>NUCLEOTIDE SEQUENCE [LARGE SCALE GENOMIC DNA]</scope>
    <source>
        <strain evidence="4">RWD-64-598 SS2</strain>
    </source>
</reference>
<dbReference type="AlphaFoldDB" id="A0A5M3MS96"/>
<dbReference type="KEGG" id="cput:CONPUDRAFT_152848"/>
<dbReference type="Proteomes" id="UP000053558">
    <property type="component" value="Unassembled WGS sequence"/>
</dbReference>
<keyword evidence="2" id="KW-0812">Transmembrane</keyword>
<gene>
    <name evidence="3" type="ORF">CONPUDRAFT_152848</name>
</gene>
<evidence type="ECO:0000313" key="3">
    <source>
        <dbReference type="EMBL" id="EIW81956.1"/>
    </source>
</evidence>
<keyword evidence="4" id="KW-1185">Reference proteome</keyword>
<evidence type="ECO:0000256" key="2">
    <source>
        <dbReference type="SAM" id="Phobius"/>
    </source>
</evidence>
<feature type="compositionally biased region" description="Pro residues" evidence="1">
    <location>
        <begin position="39"/>
        <end position="60"/>
    </location>
</feature>
<dbReference type="GeneID" id="19203083"/>
<proteinExistence type="predicted"/>
<feature type="region of interest" description="Disordered" evidence="1">
    <location>
        <begin position="17"/>
        <end position="85"/>
    </location>
</feature>
<comment type="caution">
    <text evidence="3">The sequence shown here is derived from an EMBL/GenBank/DDBJ whole genome shotgun (WGS) entry which is preliminary data.</text>
</comment>